<dbReference type="PROSITE" id="PS51897">
    <property type="entry name" value="ANNEXIN_2"/>
    <property type="match status" value="4"/>
</dbReference>
<dbReference type="SUPFAM" id="SSF47874">
    <property type="entry name" value="Annexin"/>
    <property type="match status" value="1"/>
</dbReference>
<dbReference type="SMART" id="SM00335">
    <property type="entry name" value="ANX"/>
    <property type="match status" value="4"/>
</dbReference>
<evidence type="ECO:0000313" key="7">
    <source>
        <dbReference type="RefSeq" id="XP_005101296.1"/>
    </source>
</evidence>
<feature type="compositionally biased region" description="Low complexity" evidence="5">
    <location>
        <begin position="131"/>
        <end position="146"/>
    </location>
</feature>
<reference evidence="7" key="1">
    <citation type="submission" date="2025-08" db="UniProtKB">
        <authorList>
            <consortium name="RefSeq"/>
        </authorList>
    </citation>
    <scope>IDENTIFICATION</scope>
</reference>
<protein>
    <recommendedName>
        <fullName evidence="4">Annexin</fullName>
    </recommendedName>
</protein>
<dbReference type="GeneID" id="101859868"/>
<evidence type="ECO:0000256" key="1">
    <source>
        <dbReference type="ARBA" id="ARBA00007831"/>
    </source>
</evidence>
<organism evidence="6 7">
    <name type="scientific">Aplysia californica</name>
    <name type="common">California sea hare</name>
    <dbReference type="NCBI Taxonomy" id="6500"/>
    <lineage>
        <taxon>Eukaryota</taxon>
        <taxon>Metazoa</taxon>
        <taxon>Spiralia</taxon>
        <taxon>Lophotrochozoa</taxon>
        <taxon>Mollusca</taxon>
        <taxon>Gastropoda</taxon>
        <taxon>Heterobranchia</taxon>
        <taxon>Euthyneura</taxon>
        <taxon>Tectipleura</taxon>
        <taxon>Aplysiida</taxon>
        <taxon>Aplysioidea</taxon>
        <taxon>Aplysiidae</taxon>
        <taxon>Aplysia</taxon>
    </lineage>
</organism>
<accession>A0ABM0JTR4</accession>
<dbReference type="InterPro" id="IPR037104">
    <property type="entry name" value="Annexin_sf"/>
</dbReference>
<feature type="compositionally biased region" description="Low complexity" evidence="5">
    <location>
        <begin position="43"/>
        <end position="58"/>
    </location>
</feature>
<feature type="compositionally biased region" description="Low complexity" evidence="5">
    <location>
        <begin position="78"/>
        <end position="95"/>
    </location>
</feature>
<dbReference type="InterPro" id="IPR001464">
    <property type="entry name" value="Annexin"/>
</dbReference>
<feature type="region of interest" description="Disordered" evidence="5">
    <location>
        <begin position="182"/>
        <end position="257"/>
    </location>
</feature>
<feature type="region of interest" description="Disordered" evidence="5">
    <location>
        <begin position="1"/>
        <end position="146"/>
    </location>
</feature>
<feature type="compositionally biased region" description="Pro residues" evidence="5">
    <location>
        <begin position="22"/>
        <end position="34"/>
    </location>
</feature>
<gene>
    <name evidence="7" type="primary">LOC101859868</name>
</gene>
<keyword evidence="4" id="KW-0111">Calcium/phospholipid-binding</keyword>
<evidence type="ECO:0000313" key="6">
    <source>
        <dbReference type="Proteomes" id="UP000694888"/>
    </source>
</evidence>
<evidence type="ECO:0000256" key="3">
    <source>
        <dbReference type="ARBA" id="ARBA00023216"/>
    </source>
</evidence>
<dbReference type="Pfam" id="PF00191">
    <property type="entry name" value="Annexin"/>
    <property type="match status" value="4"/>
</dbReference>
<dbReference type="PANTHER" id="PTHR10502:SF102">
    <property type="entry name" value="ANNEXIN B11"/>
    <property type="match status" value="1"/>
</dbReference>
<sequence length="583" mass="60701">MSYPPYGGGGYPPQQPGFPGAPGYPQPGGYPPPGGAGMPTPESANAAAYGSSAGGLPYAPQPGGPGGIGFNTGPPMPGAGYPAPMPGAQPSYPGQQPGGYPPQPGYPGQGYPGQAPAPGYNPQPPGGYGGAAPAYGQPQGGAPPYGAPPAAGGYGAPPAAGGYGAPPAAGGYGAPPVAQPPGGYGAPPMSQPAGGYGAPPATQPPGGYGAPPGGHPPAGGYGAPPGGYGGAPAQQPPANYGGYGQGQGGGGGSANYGNVPGPAKYKIHEEGTLKPASNFNVEQDVQVLRKAMKGLGTDEKAIIDVLGHRSCDQRQNIKMMYKTCFGRDLVSDLKSELGGRFEDASVALMMKREEFDAYELRRAMRGAGTDEAALIEILCTRTNAQIHSLTAAYKLMYGRKLEDDIISETSGHFRKLLVSMSVGGRQENQQVDMNKAQTDAQRLYQAGEKRWGTDENTFNMILASQSYEQCRAVFDAYSQVSKHDIEQAIRNEMSGDVSSGMLTIIRMIRSKHSYFADRLYHSMKGLGTDDRTLIRVIVSRCEVDMKQIKAEFQKRYGQGLEAFVRDDVSGDYRKLMLALISGY</sequence>
<proteinExistence type="inferred from homology"/>
<keyword evidence="6" id="KW-1185">Reference proteome</keyword>
<comment type="domain">
    <text evidence="4">A pair of annexin repeats may form one binding site for calcium and phospholipid.</text>
</comment>
<feature type="compositionally biased region" description="Gly residues" evidence="5">
    <location>
        <begin position="1"/>
        <end position="11"/>
    </location>
</feature>
<feature type="compositionally biased region" description="Gly residues" evidence="5">
    <location>
        <begin position="206"/>
        <end position="230"/>
    </location>
</feature>
<feature type="compositionally biased region" description="Gly residues" evidence="5">
    <location>
        <begin position="241"/>
        <end position="254"/>
    </location>
</feature>
<name>A0ABM0JTR4_APLCA</name>
<comment type="similarity">
    <text evidence="1 4">Belongs to the annexin family.</text>
</comment>
<keyword evidence="4" id="KW-0106">Calcium</keyword>
<feature type="compositionally biased region" description="Low complexity" evidence="5">
    <location>
        <begin position="231"/>
        <end position="240"/>
    </location>
</feature>
<dbReference type="InterPro" id="IPR018252">
    <property type="entry name" value="Annexin_repeat_CS"/>
</dbReference>
<dbReference type="Gene3D" id="1.10.220.10">
    <property type="entry name" value="Annexin"/>
    <property type="match status" value="4"/>
</dbReference>
<dbReference type="InterPro" id="IPR018502">
    <property type="entry name" value="Annexin_repeat"/>
</dbReference>
<keyword evidence="3 4" id="KW-0041">Annexin</keyword>
<evidence type="ECO:0000256" key="4">
    <source>
        <dbReference type="RuleBase" id="RU003540"/>
    </source>
</evidence>
<dbReference type="RefSeq" id="XP_005101296.1">
    <property type="nucleotide sequence ID" value="XM_005101239.3"/>
</dbReference>
<evidence type="ECO:0000256" key="5">
    <source>
        <dbReference type="SAM" id="MobiDB-lite"/>
    </source>
</evidence>
<dbReference type="PRINTS" id="PR00196">
    <property type="entry name" value="ANNEXIN"/>
</dbReference>
<dbReference type="PANTHER" id="PTHR10502">
    <property type="entry name" value="ANNEXIN"/>
    <property type="match status" value="1"/>
</dbReference>
<dbReference type="Proteomes" id="UP000694888">
    <property type="component" value="Unplaced"/>
</dbReference>
<keyword evidence="2 4" id="KW-0677">Repeat</keyword>
<dbReference type="PROSITE" id="PS00223">
    <property type="entry name" value="ANNEXIN_1"/>
    <property type="match status" value="1"/>
</dbReference>
<evidence type="ECO:0000256" key="2">
    <source>
        <dbReference type="ARBA" id="ARBA00022737"/>
    </source>
</evidence>